<dbReference type="PROSITE" id="PS50071">
    <property type="entry name" value="HOMEOBOX_2"/>
    <property type="match status" value="1"/>
</dbReference>
<dbReference type="CDD" id="cd00086">
    <property type="entry name" value="homeodomain"/>
    <property type="match status" value="1"/>
</dbReference>
<dbReference type="eggNOG" id="KOG0773">
    <property type="taxonomic scope" value="Eukaryota"/>
</dbReference>
<organism evidence="7 8">
    <name type="scientific">Colletotrichum sublineola</name>
    <name type="common">Sorghum anthracnose fungus</name>
    <dbReference type="NCBI Taxonomy" id="1173701"/>
    <lineage>
        <taxon>Eukaryota</taxon>
        <taxon>Fungi</taxon>
        <taxon>Dikarya</taxon>
        <taxon>Ascomycota</taxon>
        <taxon>Pezizomycotina</taxon>
        <taxon>Sordariomycetes</taxon>
        <taxon>Hypocreomycetidae</taxon>
        <taxon>Glomerellales</taxon>
        <taxon>Glomerellaceae</taxon>
        <taxon>Colletotrichum</taxon>
        <taxon>Colletotrichum graminicola species complex</taxon>
    </lineage>
</organism>
<dbReference type="GO" id="GO:0005634">
    <property type="term" value="C:nucleus"/>
    <property type="evidence" value="ECO:0007669"/>
    <property type="project" value="UniProtKB-SubCell"/>
</dbReference>
<dbReference type="InterPro" id="IPR001356">
    <property type="entry name" value="HD"/>
</dbReference>
<sequence>MAAPSPHSAFKQYPWDGGRSTSDYSRPRTETERIALPSIRQAIPELHLRLQPQESSTTRTTSSNTSPTVGYAGVMTPPEYVHSPSSNKRRRLSMDEEQESERVSRVPRLYESPARLPQRQISPPPASRSVTESWTASARTSPYMSASGMHSMRSPAMELNERPEMRTTLPSLPPMNFDREPVPMQRVRGHSQDEFQPIRPSMSMSGPPPMMEAAPAYRPSGYAYGYHHPSRVQSLSLGAIHPFDRTPFSTAGYGHYPEFMRIGELGAMGMHGDSKQRKRRGNLPKETTDKLRAWFVAHLHHPYPTEDEKQELMRQTGLQMMVACQGVYQISNWFINARRRQLPTMISNARAESDAMSSRSGESKILPSTERNEYDDGKRSSVPLSEGEAFDEDLDSLKHRRSAHIKRGSV</sequence>
<dbReference type="Pfam" id="PF05920">
    <property type="entry name" value="Homeobox_KN"/>
    <property type="match status" value="1"/>
</dbReference>
<feature type="DNA-binding region" description="Homeobox" evidence="4">
    <location>
        <begin position="276"/>
        <end position="345"/>
    </location>
</feature>
<evidence type="ECO:0000313" key="8">
    <source>
        <dbReference type="Proteomes" id="UP000027238"/>
    </source>
</evidence>
<dbReference type="SMART" id="SM00389">
    <property type="entry name" value="HOX"/>
    <property type="match status" value="1"/>
</dbReference>
<feature type="region of interest" description="Disordered" evidence="5">
    <location>
        <begin position="1"/>
        <end position="150"/>
    </location>
</feature>
<feature type="compositionally biased region" description="Basic and acidic residues" evidence="5">
    <location>
        <begin position="370"/>
        <end position="379"/>
    </location>
</feature>
<dbReference type="SUPFAM" id="SSF46689">
    <property type="entry name" value="Homeodomain-like"/>
    <property type="match status" value="1"/>
</dbReference>
<dbReference type="InterPro" id="IPR008422">
    <property type="entry name" value="KN_HD"/>
</dbReference>
<dbReference type="GO" id="GO:0003677">
    <property type="term" value="F:DNA binding"/>
    <property type="evidence" value="ECO:0007669"/>
    <property type="project" value="UniProtKB-UniRule"/>
</dbReference>
<evidence type="ECO:0000256" key="4">
    <source>
        <dbReference type="PROSITE-ProRule" id="PRU00108"/>
    </source>
</evidence>
<dbReference type="OrthoDB" id="10056939at2759"/>
<name>A0A066XCI2_COLSU</name>
<dbReference type="Gene3D" id="1.10.10.60">
    <property type="entry name" value="Homeodomain-like"/>
    <property type="match status" value="1"/>
</dbReference>
<dbReference type="OMA" id="TPPEYVH"/>
<accession>A0A066XCI2</accession>
<reference evidence="8" key="1">
    <citation type="journal article" date="2014" name="Genome Announc.">
        <title>Draft genome sequence of Colletotrichum sublineola, a destructive pathogen of cultivated sorghum.</title>
        <authorList>
            <person name="Baroncelli R."/>
            <person name="Sanz-Martin J.M."/>
            <person name="Rech G.E."/>
            <person name="Sukno S.A."/>
            <person name="Thon M.R."/>
        </authorList>
    </citation>
    <scope>NUCLEOTIDE SEQUENCE [LARGE SCALE GENOMIC DNA]</scope>
    <source>
        <strain evidence="8">TX430BB</strain>
    </source>
</reference>
<evidence type="ECO:0000256" key="1">
    <source>
        <dbReference type="ARBA" id="ARBA00023125"/>
    </source>
</evidence>
<keyword evidence="2 4" id="KW-0371">Homeobox</keyword>
<evidence type="ECO:0000313" key="7">
    <source>
        <dbReference type="EMBL" id="KDN66898.1"/>
    </source>
</evidence>
<evidence type="ECO:0000256" key="5">
    <source>
        <dbReference type="SAM" id="MobiDB-lite"/>
    </source>
</evidence>
<proteinExistence type="predicted"/>
<feature type="compositionally biased region" description="Basic residues" evidence="5">
    <location>
        <begin position="398"/>
        <end position="410"/>
    </location>
</feature>
<dbReference type="HOGENOM" id="CLU_055480_0_0_1"/>
<evidence type="ECO:0000256" key="2">
    <source>
        <dbReference type="ARBA" id="ARBA00023155"/>
    </source>
</evidence>
<feature type="compositionally biased region" description="Low complexity" evidence="5">
    <location>
        <begin position="55"/>
        <end position="68"/>
    </location>
</feature>
<dbReference type="InterPro" id="IPR009057">
    <property type="entry name" value="Homeodomain-like_sf"/>
</dbReference>
<dbReference type="EMBL" id="JMSE01000878">
    <property type="protein sequence ID" value="KDN66898.1"/>
    <property type="molecule type" value="Genomic_DNA"/>
</dbReference>
<dbReference type="AlphaFoldDB" id="A0A066XCI2"/>
<feature type="region of interest" description="Disordered" evidence="5">
    <location>
        <begin position="349"/>
        <end position="410"/>
    </location>
</feature>
<dbReference type="Proteomes" id="UP000027238">
    <property type="component" value="Unassembled WGS sequence"/>
</dbReference>
<feature type="domain" description="Homeobox" evidence="6">
    <location>
        <begin position="274"/>
        <end position="344"/>
    </location>
</feature>
<dbReference type="GO" id="GO:0006355">
    <property type="term" value="P:regulation of DNA-templated transcription"/>
    <property type="evidence" value="ECO:0007669"/>
    <property type="project" value="InterPro"/>
</dbReference>
<feature type="compositionally biased region" description="Polar residues" evidence="5">
    <location>
        <begin position="128"/>
        <end position="144"/>
    </location>
</feature>
<comment type="caution">
    <text evidence="7">The sequence shown here is derived from an EMBL/GenBank/DDBJ whole genome shotgun (WGS) entry which is preliminary data.</text>
</comment>
<gene>
    <name evidence="7" type="ORF">CSUB01_05210</name>
</gene>
<evidence type="ECO:0000256" key="3">
    <source>
        <dbReference type="ARBA" id="ARBA00023242"/>
    </source>
</evidence>
<keyword evidence="8" id="KW-1185">Reference proteome</keyword>
<evidence type="ECO:0000259" key="6">
    <source>
        <dbReference type="PROSITE" id="PS50071"/>
    </source>
</evidence>
<dbReference type="InterPro" id="IPR050224">
    <property type="entry name" value="TALE_homeobox"/>
</dbReference>
<dbReference type="STRING" id="1173701.A0A066XCI2"/>
<protein>
    <submittedName>
        <fullName evidence="7">Putative homeobox domain-containing protein</fullName>
    </submittedName>
</protein>
<keyword evidence="1 4" id="KW-0238">DNA-binding</keyword>
<dbReference type="PANTHER" id="PTHR11850">
    <property type="entry name" value="HOMEOBOX PROTEIN TRANSCRIPTION FACTORS"/>
    <property type="match status" value="1"/>
</dbReference>
<keyword evidence="3 4" id="KW-0539">Nucleus</keyword>
<comment type="subcellular location">
    <subcellularLocation>
        <location evidence="4">Nucleus</location>
    </subcellularLocation>
</comment>